<evidence type="ECO:0000259" key="2">
    <source>
        <dbReference type="Pfam" id="PF14237"/>
    </source>
</evidence>
<keyword evidence="5" id="KW-1185">Reference proteome</keyword>
<evidence type="ECO:0000313" key="4">
    <source>
        <dbReference type="EMBL" id="MBK1815496.1"/>
    </source>
</evidence>
<organism evidence="4 5">
    <name type="scientific">Luteolibacter yonseiensis</name>
    <dbReference type="NCBI Taxonomy" id="1144680"/>
    <lineage>
        <taxon>Bacteria</taxon>
        <taxon>Pseudomonadati</taxon>
        <taxon>Verrucomicrobiota</taxon>
        <taxon>Verrucomicrobiia</taxon>
        <taxon>Verrucomicrobiales</taxon>
        <taxon>Verrucomicrobiaceae</taxon>
        <taxon>Luteolibacter</taxon>
    </lineage>
</organism>
<gene>
    <name evidence="4" type="ORF">JIN84_07715</name>
</gene>
<evidence type="ECO:0000256" key="1">
    <source>
        <dbReference type="SAM" id="Phobius"/>
    </source>
</evidence>
<keyword evidence="1" id="KW-0812">Transmembrane</keyword>
<name>A0A934VB28_9BACT</name>
<dbReference type="EMBL" id="JAENIK010000009">
    <property type="protein sequence ID" value="MBK1815496.1"/>
    <property type="molecule type" value="Genomic_DNA"/>
</dbReference>
<reference evidence="4" key="1">
    <citation type="submission" date="2021-01" db="EMBL/GenBank/DDBJ databases">
        <title>Modified the classification status of verrucomicrobia.</title>
        <authorList>
            <person name="Feng X."/>
        </authorList>
    </citation>
    <scope>NUCLEOTIDE SEQUENCE</scope>
    <source>
        <strain evidence="4">JCM 18052</strain>
    </source>
</reference>
<keyword evidence="1" id="KW-0472">Membrane</keyword>
<dbReference type="InterPro" id="IPR025640">
    <property type="entry name" value="GYF_2"/>
</dbReference>
<dbReference type="Pfam" id="PF14237">
    <property type="entry name" value="GYF_2"/>
    <property type="match status" value="1"/>
</dbReference>
<dbReference type="InterPro" id="IPR010380">
    <property type="entry name" value="DUF975"/>
</dbReference>
<feature type="transmembrane region" description="Helical" evidence="1">
    <location>
        <begin position="108"/>
        <end position="132"/>
    </location>
</feature>
<dbReference type="PANTHER" id="PTHR40076:SF1">
    <property type="entry name" value="MEMBRANE PROTEIN"/>
    <property type="match status" value="1"/>
</dbReference>
<dbReference type="RefSeq" id="WP_200350460.1">
    <property type="nucleotide sequence ID" value="NZ_BAABHZ010000008.1"/>
</dbReference>
<feature type="transmembrane region" description="Helical" evidence="1">
    <location>
        <begin position="166"/>
        <end position="185"/>
    </location>
</feature>
<accession>A0A934VB28</accession>
<feature type="domain" description="DUF7847" evidence="3">
    <location>
        <begin position="115"/>
        <end position="296"/>
    </location>
</feature>
<feature type="domain" description="GYF" evidence="2">
    <location>
        <begin position="4"/>
        <end position="54"/>
    </location>
</feature>
<dbReference type="AlphaFoldDB" id="A0A934VB28"/>
<dbReference type="InterPro" id="IPR057169">
    <property type="entry name" value="DUF7847"/>
</dbReference>
<keyword evidence="1" id="KW-1133">Transmembrane helix</keyword>
<feature type="transmembrane region" description="Helical" evidence="1">
    <location>
        <begin position="271"/>
        <end position="304"/>
    </location>
</feature>
<evidence type="ECO:0000313" key="5">
    <source>
        <dbReference type="Proteomes" id="UP000600139"/>
    </source>
</evidence>
<feature type="transmembrane region" description="Helical" evidence="1">
    <location>
        <begin position="205"/>
        <end position="232"/>
    </location>
</feature>
<protein>
    <submittedName>
        <fullName evidence="4">DUF4339 domain-containing protein</fullName>
    </submittedName>
</protein>
<evidence type="ECO:0000259" key="3">
    <source>
        <dbReference type="Pfam" id="PF25231"/>
    </source>
</evidence>
<dbReference type="Pfam" id="PF25231">
    <property type="entry name" value="DUF7847"/>
    <property type="match status" value="1"/>
</dbReference>
<dbReference type="Proteomes" id="UP000600139">
    <property type="component" value="Unassembled WGS sequence"/>
</dbReference>
<proteinExistence type="predicted"/>
<dbReference type="PANTHER" id="PTHR40076">
    <property type="entry name" value="MEMBRANE PROTEIN-RELATED"/>
    <property type="match status" value="1"/>
</dbReference>
<comment type="caution">
    <text evidence="4">The sequence shown here is derived from an EMBL/GenBank/DDBJ whole genome shotgun (WGS) entry which is preliminary data.</text>
</comment>
<sequence length="334" mass="36080">MSDWYYAKDGKQNGPVSRGHLAELLQNGTLDPAKDLVWTSTMRDWLPAAQVPEFSTRTADPYSTPASSWIPPVPGEAGVALDEIPPGSDPINVMACAKRGLDLTVRNFGMILLIGIIYFAITMAVGSVLGAVDVAMGWGETTHQVYDGSSGFTSNYYYQTGSPLNFLGNQVLAIFLSLGFTRITLNLVSGREFSIGMLFGEGQKLLPAIGATILYSLMVGLGLLLFIVPGIYLALRFGFYRAAIVDRNLGVLESLRYSSSLTTNNRLSLFVLSLLTIFIILAGMLALCVGLLFAIPVASLAWVVAYRWLQYGHRAAEDHPGTQTPVLSTGNRGV</sequence>